<organism evidence="1 2">
    <name type="scientific">Legionella geestiana</name>
    <dbReference type="NCBI Taxonomy" id="45065"/>
    <lineage>
        <taxon>Bacteria</taxon>
        <taxon>Pseudomonadati</taxon>
        <taxon>Pseudomonadota</taxon>
        <taxon>Gammaproteobacteria</taxon>
        <taxon>Legionellales</taxon>
        <taxon>Legionellaceae</taxon>
        <taxon>Legionella</taxon>
    </lineage>
</organism>
<dbReference type="EMBL" id="LNYC01000077">
    <property type="protein sequence ID" value="KTC95865.1"/>
    <property type="molecule type" value="Genomic_DNA"/>
</dbReference>
<dbReference type="PATRIC" id="fig|45065.4.peg.2440"/>
<reference evidence="1 2" key="1">
    <citation type="submission" date="2015-11" db="EMBL/GenBank/DDBJ databases">
        <title>Genomic analysis of 38 Legionella species identifies large and diverse effector repertoires.</title>
        <authorList>
            <person name="Burstein D."/>
            <person name="Amaro F."/>
            <person name="Zusman T."/>
            <person name="Lifshitz Z."/>
            <person name="Cohen O."/>
            <person name="Gilbert J.A."/>
            <person name="Pupko T."/>
            <person name="Shuman H.A."/>
            <person name="Segal G."/>
        </authorList>
    </citation>
    <scope>NUCLEOTIDE SEQUENCE [LARGE SCALE GENOMIC DNA]</scope>
    <source>
        <strain evidence="1 2">ATCC 49504</strain>
    </source>
</reference>
<dbReference type="Proteomes" id="UP000054785">
    <property type="component" value="Unassembled WGS sequence"/>
</dbReference>
<dbReference type="AlphaFoldDB" id="A0A0W0TJW2"/>
<evidence type="ECO:0000313" key="1">
    <source>
        <dbReference type="EMBL" id="KTC95865.1"/>
    </source>
</evidence>
<comment type="caution">
    <text evidence="1">The sequence shown here is derived from an EMBL/GenBank/DDBJ whole genome shotgun (WGS) entry which is preliminary data.</text>
</comment>
<protein>
    <submittedName>
        <fullName evidence="1">Uncharacterized protein</fullName>
    </submittedName>
</protein>
<sequence>MQKSLAAGLMLSAFFLIHTNASAKNDGIINPDSFLSRPLMASNLSGEYDPGLLSIHGHTVLDTPVVVSDSTGKKISFQRAMRPGEDYTLVSHGKPRIQPFTIWFFSPAGSNQSEAPDYMDICTAENPCSVINQKIIDAIYRRSAKDEKVGLWFATGAYDIPADASHHNVQRLKLHGNQHILGRSADFLHNATGEERPLIRGSIYWSDFHGHSSTDNYVSGIRVETRLPRFWGASHGELVNLGSEGSISLYNTDLDMTLEEGSSAVVEVSNVYAGKYMVASHSRMSITGNHSQDHVLNVEVAGSWNGTTWIADSELHAEGAGVTNLFIQNNAVMIFDSEVNAHVTGQSGYSTSLSAYNGAGVEVKNSSITMRYESSDFINRVFGILFMHSHTGDKPPFFVIEDSTIDTFLSETAELLIESSATGVGILTESTPVHLQLRNAIIKAHAEKGKAFGVRQLDTQKDVRVSLEQPSLITLSGTEQDNFFKNIDDGKVRNISSPLSRCQFESGESRDC</sequence>
<keyword evidence="2" id="KW-1185">Reference proteome</keyword>
<name>A0A0W0TJW2_9GAMM</name>
<dbReference type="OrthoDB" id="5647610at2"/>
<evidence type="ECO:0000313" key="2">
    <source>
        <dbReference type="Proteomes" id="UP000054785"/>
    </source>
</evidence>
<dbReference type="RefSeq" id="WP_028386501.1">
    <property type="nucleotide sequence ID" value="NZ_CAAAHN010000003.1"/>
</dbReference>
<dbReference type="STRING" id="45065.Lgee_2245"/>
<gene>
    <name evidence="1" type="ORF">Lgee_2245</name>
</gene>
<accession>A0A0W0TJW2</accession>
<proteinExistence type="predicted"/>